<dbReference type="SUPFAM" id="SSF103473">
    <property type="entry name" value="MFS general substrate transporter"/>
    <property type="match status" value="1"/>
</dbReference>
<keyword evidence="4 8" id="KW-0812">Transmembrane</keyword>
<dbReference type="PANTHER" id="PTHR23514:SF3">
    <property type="entry name" value="BYPASS OF STOP CODON PROTEIN 6"/>
    <property type="match status" value="1"/>
</dbReference>
<feature type="transmembrane region" description="Helical" evidence="8">
    <location>
        <begin position="139"/>
        <end position="156"/>
    </location>
</feature>
<gene>
    <name evidence="10" type="ORF">NA57DRAFT_36108</name>
</gene>
<evidence type="ECO:0000256" key="8">
    <source>
        <dbReference type="SAM" id="Phobius"/>
    </source>
</evidence>
<feature type="transmembrane region" description="Helical" evidence="8">
    <location>
        <begin position="224"/>
        <end position="247"/>
    </location>
</feature>
<feature type="domain" description="Major facilitator superfamily (MFS) profile" evidence="9">
    <location>
        <begin position="73"/>
        <end position="455"/>
    </location>
</feature>
<name>A0A9P4M7U3_9PEZI</name>
<keyword evidence="3" id="KW-0813">Transport</keyword>
<feature type="transmembrane region" description="Helical" evidence="8">
    <location>
        <begin position="74"/>
        <end position="92"/>
    </location>
</feature>
<feature type="transmembrane region" description="Helical" evidence="8">
    <location>
        <begin position="432"/>
        <end position="451"/>
    </location>
</feature>
<feature type="transmembrane region" description="Helical" evidence="8">
    <location>
        <begin position="368"/>
        <end position="388"/>
    </location>
</feature>
<keyword evidence="6 8" id="KW-0472">Membrane</keyword>
<feature type="transmembrane region" description="Helical" evidence="8">
    <location>
        <begin position="162"/>
        <end position="185"/>
    </location>
</feature>
<evidence type="ECO:0000256" key="5">
    <source>
        <dbReference type="ARBA" id="ARBA00022989"/>
    </source>
</evidence>
<dbReference type="GO" id="GO:0022857">
    <property type="term" value="F:transmembrane transporter activity"/>
    <property type="evidence" value="ECO:0007669"/>
    <property type="project" value="InterPro"/>
</dbReference>
<keyword evidence="5 8" id="KW-1133">Transmembrane helix</keyword>
<dbReference type="AlphaFoldDB" id="A0A9P4M7U3"/>
<proteinExistence type="inferred from homology"/>
<evidence type="ECO:0000256" key="7">
    <source>
        <dbReference type="SAM" id="MobiDB-lite"/>
    </source>
</evidence>
<dbReference type="OrthoDB" id="413079at2759"/>
<dbReference type="Gene3D" id="1.20.1250.20">
    <property type="entry name" value="MFS general substrate transporter like domains"/>
    <property type="match status" value="2"/>
</dbReference>
<evidence type="ECO:0000259" key="9">
    <source>
        <dbReference type="PROSITE" id="PS50850"/>
    </source>
</evidence>
<dbReference type="InterPro" id="IPR020846">
    <property type="entry name" value="MFS_dom"/>
</dbReference>
<dbReference type="PROSITE" id="PS50850">
    <property type="entry name" value="MFS"/>
    <property type="match status" value="1"/>
</dbReference>
<evidence type="ECO:0000256" key="6">
    <source>
        <dbReference type="ARBA" id="ARBA00023136"/>
    </source>
</evidence>
<dbReference type="InterPro" id="IPR011701">
    <property type="entry name" value="MFS"/>
</dbReference>
<evidence type="ECO:0000256" key="4">
    <source>
        <dbReference type="ARBA" id="ARBA00022692"/>
    </source>
</evidence>
<dbReference type="InterPro" id="IPR051788">
    <property type="entry name" value="MFS_Transporter"/>
</dbReference>
<evidence type="ECO:0000256" key="2">
    <source>
        <dbReference type="ARBA" id="ARBA00008335"/>
    </source>
</evidence>
<organism evidence="10 11">
    <name type="scientific">Rhizodiscina lignyota</name>
    <dbReference type="NCBI Taxonomy" id="1504668"/>
    <lineage>
        <taxon>Eukaryota</taxon>
        <taxon>Fungi</taxon>
        <taxon>Dikarya</taxon>
        <taxon>Ascomycota</taxon>
        <taxon>Pezizomycotina</taxon>
        <taxon>Dothideomycetes</taxon>
        <taxon>Pleosporomycetidae</taxon>
        <taxon>Aulographales</taxon>
        <taxon>Rhizodiscinaceae</taxon>
        <taxon>Rhizodiscina</taxon>
    </lineage>
</organism>
<dbReference type="InterPro" id="IPR036259">
    <property type="entry name" value="MFS_trans_sf"/>
</dbReference>
<protein>
    <submittedName>
        <fullName evidence="10">MFS transporter</fullName>
    </submittedName>
</protein>
<feature type="transmembrane region" description="Helical" evidence="8">
    <location>
        <begin position="104"/>
        <end position="127"/>
    </location>
</feature>
<keyword evidence="11" id="KW-1185">Reference proteome</keyword>
<dbReference type="FunFam" id="1.20.1250.20:FF:000308">
    <property type="entry name" value="MFS efflux transporter"/>
    <property type="match status" value="1"/>
</dbReference>
<dbReference type="FunFam" id="1.20.1250.20:FF:000286">
    <property type="entry name" value="MFS efflux transporter"/>
    <property type="match status" value="1"/>
</dbReference>
<accession>A0A9P4M7U3</accession>
<feature type="transmembrane region" description="Helical" evidence="8">
    <location>
        <begin position="277"/>
        <end position="300"/>
    </location>
</feature>
<reference evidence="10" key="1">
    <citation type="journal article" date="2020" name="Stud. Mycol.">
        <title>101 Dothideomycetes genomes: a test case for predicting lifestyles and emergence of pathogens.</title>
        <authorList>
            <person name="Haridas S."/>
            <person name="Albert R."/>
            <person name="Binder M."/>
            <person name="Bloem J."/>
            <person name="Labutti K."/>
            <person name="Salamov A."/>
            <person name="Andreopoulos B."/>
            <person name="Baker S."/>
            <person name="Barry K."/>
            <person name="Bills G."/>
            <person name="Bluhm B."/>
            <person name="Cannon C."/>
            <person name="Castanera R."/>
            <person name="Culley D."/>
            <person name="Daum C."/>
            <person name="Ezra D."/>
            <person name="Gonzalez J."/>
            <person name="Henrissat B."/>
            <person name="Kuo A."/>
            <person name="Liang C."/>
            <person name="Lipzen A."/>
            <person name="Lutzoni F."/>
            <person name="Magnuson J."/>
            <person name="Mondo S."/>
            <person name="Nolan M."/>
            <person name="Ohm R."/>
            <person name="Pangilinan J."/>
            <person name="Park H.-J."/>
            <person name="Ramirez L."/>
            <person name="Alfaro M."/>
            <person name="Sun H."/>
            <person name="Tritt A."/>
            <person name="Yoshinaga Y."/>
            <person name="Zwiers L.-H."/>
            <person name="Turgeon B."/>
            <person name="Goodwin S."/>
            <person name="Spatafora J."/>
            <person name="Crous P."/>
            <person name="Grigoriev I."/>
        </authorList>
    </citation>
    <scope>NUCLEOTIDE SEQUENCE</scope>
    <source>
        <strain evidence="10">CBS 133067</strain>
    </source>
</reference>
<comment type="similarity">
    <text evidence="2">Belongs to the major facilitator superfamily.</text>
</comment>
<evidence type="ECO:0000313" key="10">
    <source>
        <dbReference type="EMBL" id="KAF2101051.1"/>
    </source>
</evidence>
<comment type="subcellular location">
    <subcellularLocation>
        <location evidence="1">Endomembrane system</location>
        <topology evidence="1">Multi-pass membrane protein</topology>
    </subcellularLocation>
</comment>
<feature type="region of interest" description="Disordered" evidence="7">
    <location>
        <begin position="1"/>
        <end position="51"/>
    </location>
</feature>
<dbReference type="GO" id="GO:0012505">
    <property type="term" value="C:endomembrane system"/>
    <property type="evidence" value="ECO:0007669"/>
    <property type="project" value="UniProtKB-SubCell"/>
</dbReference>
<evidence type="ECO:0000313" key="11">
    <source>
        <dbReference type="Proteomes" id="UP000799772"/>
    </source>
</evidence>
<feature type="transmembrane region" description="Helical" evidence="8">
    <location>
        <begin position="312"/>
        <end position="331"/>
    </location>
</feature>
<dbReference type="Pfam" id="PF07690">
    <property type="entry name" value="MFS_1"/>
    <property type="match status" value="1"/>
</dbReference>
<sequence length="460" mass="50153">MSSTTTATVEIELEPIQDQADAPERHNGKDEPTSTAESERNKVAVSTPTELPPPITAVHTVQRWNSPRTNVPRVFAAFYAFIVVGMNDASYGPLIPYLEPYYNISYTIVSLIFLSPFLGYSLAALSISTIHMHFGQRGIAVVAPLCHLISYIIISVHPPYPVLVVLFILVGFGNGLEDAGWCAWIGNMVNANRIQGFLHSFYAGGATISPLIATAMVTKAGLPWYAFYYMMSAASFVELITSSWAFWPQNATKYREENQRQSDDQSGRTRKAVKNRITWLCAVFLLCYVGAEVSLGGWIVTFMIKVRSASPYASGISSTGFWAGMTVGRASLGFLTDKFGERISVVVYLAFALALEIIFWLVPKFVVSAIAVAFLGFFFGPLFPAGIVMATKLLPVHLHVSGVGFATALGGTGGALLPFAVGAIAEKKGVKVLQPIVLALIIVLFVIWLSFPRVKKREDD</sequence>
<feature type="transmembrane region" description="Helical" evidence="8">
    <location>
        <begin position="343"/>
        <end position="362"/>
    </location>
</feature>
<feature type="transmembrane region" description="Helical" evidence="8">
    <location>
        <begin position="400"/>
        <end position="420"/>
    </location>
</feature>
<dbReference type="GO" id="GO:0016020">
    <property type="term" value="C:membrane"/>
    <property type="evidence" value="ECO:0007669"/>
    <property type="project" value="TreeGrafter"/>
</dbReference>
<dbReference type="PANTHER" id="PTHR23514">
    <property type="entry name" value="BYPASS OF STOP CODON PROTEIN 6"/>
    <property type="match status" value="1"/>
</dbReference>
<comment type="caution">
    <text evidence="10">The sequence shown here is derived from an EMBL/GenBank/DDBJ whole genome shotgun (WGS) entry which is preliminary data.</text>
</comment>
<feature type="compositionally biased region" description="Basic and acidic residues" evidence="7">
    <location>
        <begin position="22"/>
        <end position="42"/>
    </location>
</feature>
<dbReference type="Proteomes" id="UP000799772">
    <property type="component" value="Unassembled WGS sequence"/>
</dbReference>
<evidence type="ECO:0000256" key="3">
    <source>
        <dbReference type="ARBA" id="ARBA00022448"/>
    </source>
</evidence>
<dbReference type="EMBL" id="ML978124">
    <property type="protein sequence ID" value="KAF2101051.1"/>
    <property type="molecule type" value="Genomic_DNA"/>
</dbReference>
<feature type="transmembrane region" description="Helical" evidence="8">
    <location>
        <begin position="197"/>
        <end position="218"/>
    </location>
</feature>
<evidence type="ECO:0000256" key="1">
    <source>
        <dbReference type="ARBA" id="ARBA00004127"/>
    </source>
</evidence>